<dbReference type="OrthoDB" id="7221045at2"/>
<organism evidence="2 3">
    <name type="scientific">Halarcobacter mediterraneus</name>
    <dbReference type="NCBI Taxonomy" id="2023153"/>
    <lineage>
        <taxon>Bacteria</taxon>
        <taxon>Pseudomonadati</taxon>
        <taxon>Campylobacterota</taxon>
        <taxon>Epsilonproteobacteria</taxon>
        <taxon>Campylobacterales</taxon>
        <taxon>Arcobacteraceae</taxon>
        <taxon>Halarcobacter</taxon>
    </lineage>
</organism>
<name>A0A4V1M129_9BACT</name>
<reference evidence="2 3" key="1">
    <citation type="submission" date="2017-09" db="EMBL/GenBank/DDBJ databases">
        <title>Genomics of the genus Arcobacter.</title>
        <authorList>
            <person name="Perez-Cataluna A."/>
            <person name="Figueras M.J."/>
            <person name="Salas-Masso N."/>
        </authorList>
    </citation>
    <scope>NUCLEOTIDE SEQUENCE [LARGE SCALE GENOMIC DNA]</scope>
    <source>
        <strain evidence="2 3">F156-34</strain>
    </source>
</reference>
<evidence type="ECO:0000313" key="2">
    <source>
        <dbReference type="EMBL" id="RXK11953.1"/>
    </source>
</evidence>
<dbReference type="InterPro" id="IPR054267">
    <property type="entry name" value="DUF6998"/>
</dbReference>
<dbReference type="Proteomes" id="UP000289718">
    <property type="component" value="Unassembled WGS sequence"/>
</dbReference>
<dbReference type="EMBL" id="NXIE01000005">
    <property type="protein sequence ID" value="RXK11953.1"/>
    <property type="molecule type" value="Genomic_DNA"/>
</dbReference>
<proteinExistence type="predicted"/>
<dbReference type="Pfam" id="PF22522">
    <property type="entry name" value="DUF6998"/>
    <property type="match status" value="1"/>
</dbReference>
<dbReference type="AlphaFoldDB" id="A0A4V1M129"/>
<keyword evidence="3" id="KW-1185">Reference proteome</keyword>
<feature type="domain" description="DUF6998" evidence="1">
    <location>
        <begin position="18"/>
        <end position="135"/>
    </location>
</feature>
<dbReference type="RefSeq" id="WP_129062406.1">
    <property type="nucleotide sequence ID" value="NZ_NXIE01000005.1"/>
</dbReference>
<comment type="caution">
    <text evidence="2">The sequence shown here is derived from an EMBL/GenBank/DDBJ whole genome shotgun (WGS) entry which is preliminary data.</text>
</comment>
<protein>
    <recommendedName>
        <fullName evidence="1">DUF6998 domain-containing protein</fullName>
    </recommendedName>
</protein>
<evidence type="ECO:0000313" key="3">
    <source>
        <dbReference type="Proteomes" id="UP000289718"/>
    </source>
</evidence>
<evidence type="ECO:0000259" key="1">
    <source>
        <dbReference type="Pfam" id="PF22522"/>
    </source>
</evidence>
<gene>
    <name evidence="2" type="ORF">CP965_12305</name>
</gene>
<accession>A0A4V1M129</accession>
<sequence>MNLEQLYNKYLEILNFEIKYFNHKPTELRHLIGRLGEFYCAIKTNGTLALEVNQHGHDVIAKDGSKISVKTTAQTSGFITLNPRTLDKVDKLMIIIYQNNTFEDIYFGDYQPLIENTRIYDNKYEIDISKIKRINT</sequence>